<keyword evidence="5" id="KW-1185">Reference proteome</keyword>
<protein>
    <recommendedName>
        <fullName evidence="3">SEA domain-containing protein</fullName>
    </recommendedName>
</protein>
<gene>
    <name evidence="4" type="ORF">OS493_003701</name>
</gene>
<dbReference type="Gene3D" id="3.30.70.960">
    <property type="entry name" value="SEA domain"/>
    <property type="match status" value="1"/>
</dbReference>
<evidence type="ECO:0000313" key="5">
    <source>
        <dbReference type="Proteomes" id="UP001163046"/>
    </source>
</evidence>
<keyword evidence="2" id="KW-0732">Signal</keyword>
<proteinExistence type="predicted"/>
<evidence type="ECO:0000256" key="2">
    <source>
        <dbReference type="SAM" id="SignalP"/>
    </source>
</evidence>
<reference evidence="4" key="1">
    <citation type="submission" date="2023-01" db="EMBL/GenBank/DDBJ databases">
        <title>Genome assembly of the deep-sea coral Lophelia pertusa.</title>
        <authorList>
            <person name="Herrera S."/>
            <person name="Cordes E."/>
        </authorList>
    </citation>
    <scope>NUCLEOTIDE SEQUENCE</scope>
    <source>
        <strain evidence="4">USNM1676648</strain>
        <tissue evidence="4">Polyp</tissue>
    </source>
</reference>
<name>A0A9X0A6I0_9CNID</name>
<feature type="transmembrane region" description="Helical" evidence="1">
    <location>
        <begin position="416"/>
        <end position="438"/>
    </location>
</feature>
<dbReference type="Pfam" id="PF01390">
    <property type="entry name" value="SEA"/>
    <property type="match status" value="1"/>
</dbReference>
<dbReference type="SUPFAM" id="SSF82671">
    <property type="entry name" value="SEA domain"/>
    <property type="match status" value="1"/>
</dbReference>
<dbReference type="InterPro" id="IPR036364">
    <property type="entry name" value="SEA_dom_sf"/>
</dbReference>
<dbReference type="Proteomes" id="UP001163046">
    <property type="component" value="Unassembled WGS sequence"/>
</dbReference>
<evidence type="ECO:0000259" key="3">
    <source>
        <dbReference type="PROSITE" id="PS50024"/>
    </source>
</evidence>
<feature type="signal peptide" evidence="2">
    <location>
        <begin position="1"/>
        <end position="27"/>
    </location>
</feature>
<feature type="chain" id="PRO_5040975028" description="SEA domain-containing protein" evidence="2">
    <location>
        <begin position="28"/>
        <end position="461"/>
    </location>
</feature>
<dbReference type="PROSITE" id="PS50024">
    <property type="entry name" value="SEA"/>
    <property type="match status" value="1"/>
</dbReference>
<sequence>MRAAMLGFKIVFFAGVSLLYLIERASTGQVGPNNDKSSGGKSGPVNGSAALATTRTPLASNERLFILEFVAEFTGIQWQEELANTASDAFNQTALKIEQRLGRVFCHASNVHDWYVVGLANYSFALKVSAYVQTTMKLSAEDLGKLLLTLLEKIARENETMFDIVVEELYTNATVFPESTETSLVLFPVSTALQISPLSTTVRGISPVSTTPQISPESTETSLTLFPVSTTLQISPLSTTVRAISSVLTTPQISTASFSSETFTGSASTDPSIAEEVVTSSTSLDVFTTKPTIPADSVKFAVSMKVSSYNYTPEMANPESPVFRKIAGEIENELYIVLCVQKLQGCIAIEVTSLEKGSVIVAYSIHMASSTKYKRSQVQGIIKDTTKNGELGRLKVSNVVVQKEKEAENSGSPSPVFIYVLCGVGALLFIALIIFAVSKYRGYKNRTRIQGNPSSTGNEDL</sequence>
<dbReference type="EMBL" id="MU825397">
    <property type="protein sequence ID" value="KAJ7394028.1"/>
    <property type="molecule type" value="Genomic_DNA"/>
</dbReference>
<keyword evidence="1" id="KW-0812">Transmembrane</keyword>
<organism evidence="4 5">
    <name type="scientific">Desmophyllum pertusum</name>
    <dbReference type="NCBI Taxonomy" id="174260"/>
    <lineage>
        <taxon>Eukaryota</taxon>
        <taxon>Metazoa</taxon>
        <taxon>Cnidaria</taxon>
        <taxon>Anthozoa</taxon>
        <taxon>Hexacorallia</taxon>
        <taxon>Scleractinia</taxon>
        <taxon>Caryophylliina</taxon>
        <taxon>Caryophylliidae</taxon>
        <taxon>Desmophyllum</taxon>
    </lineage>
</organism>
<comment type="caution">
    <text evidence="4">The sequence shown here is derived from an EMBL/GenBank/DDBJ whole genome shotgun (WGS) entry which is preliminary data.</text>
</comment>
<dbReference type="AlphaFoldDB" id="A0A9X0A6I0"/>
<keyword evidence="1" id="KW-1133">Transmembrane helix</keyword>
<evidence type="ECO:0000256" key="1">
    <source>
        <dbReference type="SAM" id="Phobius"/>
    </source>
</evidence>
<dbReference type="InterPro" id="IPR000082">
    <property type="entry name" value="SEA_dom"/>
</dbReference>
<dbReference type="OrthoDB" id="6014129at2759"/>
<accession>A0A9X0A6I0</accession>
<keyword evidence="1" id="KW-0472">Membrane</keyword>
<feature type="domain" description="SEA" evidence="3">
    <location>
        <begin position="296"/>
        <end position="413"/>
    </location>
</feature>
<evidence type="ECO:0000313" key="4">
    <source>
        <dbReference type="EMBL" id="KAJ7394028.1"/>
    </source>
</evidence>